<evidence type="ECO:0000256" key="4">
    <source>
        <dbReference type="ARBA" id="ARBA00023180"/>
    </source>
</evidence>
<evidence type="ECO:0000256" key="1">
    <source>
        <dbReference type="ARBA" id="ARBA00022729"/>
    </source>
</evidence>
<evidence type="ECO:0000313" key="7">
    <source>
        <dbReference type="EMBL" id="CAB3379821.1"/>
    </source>
</evidence>
<dbReference type="Proteomes" id="UP000494165">
    <property type="component" value="Unassembled WGS sequence"/>
</dbReference>
<evidence type="ECO:0000256" key="3">
    <source>
        <dbReference type="ARBA" id="ARBA00023157"/>
    </source>
</evidence>
<dbReference type="Pfam" id="PF07648">
    <property type="entry name" value="Kazal_2"/>
    <property type="match status" value="3"/>
</dbReference>
<dbReference type="GO" id="GO:0050840">
    <property type="term" value="F:extracellular matrix binding"/>
    <property type="evidence" value="ECO:0007669"/>
    <property type="project" value="TreeGrafter"/>
</dbReference>
<name>A0A8S1DGN9_9INSE</name>
<feature type="domain" description="Kazal-like" evidence="6">
    <location>
        <begin position="198"/>
        <end position="247"/>
    </location>
</feature>
<gene>
    <name evidence="7" type="ORF">CLODIP_2_CD11559</name>
</gene>
<sequence>MRGAAEALLRRRSSLALLALLALAAPLHPVHGGSCWIMAKNGRCMQRLSDDVDRDHCCKMDMPGMSHLAAYVDEKMDSGTIFFYRALGGGVPCAACKDSCERVECGAEMKCVMRNGRPKCVCEPKCPKQGRHQRGAVCGSDGRSYRNACRLRKRACRQRSADTLSVAYHGQCQDSCSKVRCLERKQCVVDQNKMPHCVRCSRKCGKEARKHVCGADGHTYPSVCHIRVAACRKGKAVPIAYRGRCKPGASCRNVKCRERQRCLLEPETGHPRCVSCSLRCRGEKDDAYGFGGPICGTNNISYRTWCHLLQDACSTGFVIETKHIGNCTDASQLHGRNSSMSNSLFSEIFAPS</sequence>
<keyword evidence="4" id="KW-0325">Glycoprotein</keyword>
<dbReference type="OrthoDB" id="192611at2759"/>
<accession>A0A8S1DGN9</accession>
<dbReference type="InterPro" id="IPR003645">
    <property type="entry name" value="Fol_N"/>
</dbReference>
<dbReference type="GO" id="GO:0005509">
    <property type="term" value="F:calcium ion binding"/>
    <property type="evidence" value="ECO:0007669"/>
    <property type="project" value="TreeGrafter"/>
</dbReference>
<dbReference type="CDD" id="cd00104">
    <property type="entry name" value="KAZAL_FS"/>
    <property type="match status" value="3"/>
</dbReference>
<evidence type="ECO:0000256" key="2">
    <source>
        <dbReference type="ARBA" id="ARBA00022737"/>
    </source>
</evidence>
<dbReference type="SUPFAM" id="SSF100895">
    <property type="entry name" value="Kazal-type serine protease inhibitors"/>
    <property type="match status" value="3"/>
</dbReference>
<dbReference type="SMART" id="SM00274">
    <property type="entry name" value="FOLN"/>
    <property type="match status" value="3"/>
</dbReference>
<protein>
    <recommendedName>
        <fullName evidence="6">Kazal-like domain-containing protein</fullName>
    </recommendedName>
</protein>
<proteinExistence type="predicted"/>
<dbReference type="InterPro" id="IPR036773">
    <property type="entry name" value="TB_dom_sf"/>
</dbReference>
<organism evidence="7 8">
    <name type="scientific">Cloeon dipterum</name>
    <dbReference type="NCBI Taxonomy" id="197152"/>
    <lineage>
        <taxon>Eukaryota</taxon>
        <taxon>Metazoa</taxon>
        <taxon>Ecdysozoa</taxon>
        <taxon>Arthropoda</taxon>
        <taxon>Hexapoda</taxon>
        <taxon>Insecta</taxon>
        <taxon>Pterygota</taxon>
        <taxon>Palaeoptera</taxon>
        <taxon>Ephemeroptera</taxon>
        <taxon>Pisciforma</taxon>
        <taxon>Baetidae</taxon>
        <taxon>Cloeon</taxon>
    </lineage>
</organism>
<keyword evidence="8" id="KW-1185">Reference proteome</keyword>
<feature type="domain" description="Kazal-like" evidence="6">
    <location>
        <begin position="274"/>
        <end position="329"/>
    </location>
</feature>
<dbReference type="InterPro" id="IPR036058">
    <property type="entry name" value="Kazal_dom_sf"/>
</dbReference>
<evidence type="ECO:0000259" key="6">
    <source>
        <dbReference type="PROSITE" id="PS51465"/>
    </source>
</evidence>
<dbReference type="AlphaFoldDB" id="A0A8S1DGN9"/>
<keyword evidence="3" id="KW-1015">Disulfide bond</keyword>
<dbReference type="Gene3D" id="3.30.60.30">
    <property type="match status" value="3"/>
</dbReference>
<dbReference type="PROSITE" id="PS51465">
    <property type="entry name" value="KAZAL_2"/>
    <property type="match status" value="3"/>
</dbReference>
<dbReference type="InterPro" id="IPR002350">
    <property type="entry name" value="Kazal_dom"/>
</dbReference>
<feature type="domain" description="Kazal-like" evidence="6">
    <location>
        <begin position="106"/>
        <end position="174"/>
    </location>
</feature>
<keyword evidence="1 5" id="KW-0732">Signal</keyword>
<evidence type="ECO:0000313" key="8">
    <source>
        <dbReference type="Proteomes" id="UP000494165"/>
    </source>
</evidence>
<dbReference type="Gene3D" id="3.90.290.10">
    <property type="entry name" value="TGF-beta binding (TB) domain"/>
    <property type="match status" value="1"/>
</dbReference>
<dbReference type="SMART" id="SM00280">
    <property type="entry name" value="KAZAL"/>
    <property type="match status" value="3"/>
</dbReference>
<dbReference type="PANTHER" id="PTHR13866">
    <property type="entry name" value="SPARC OSTEONECTIN"/>
    <property type="match status" value="1"/>
</dbReference>
<comment type="caution">
    <text evidence="7">The sequence shown here is derived from an EMBL/GenBank/DDBJ whole genome shotgun (WGS) entry which is preliminary data.</text>
</comment>
<feature type="chain" id="PRO_5035821388" description="Kazal-like domain-containing protein" evidence="5">
    <location>
        <begin position="33"/>
        <end position="352"/>
    </location>
</feature>
<evidence type="ECO:0000256" key="5">
    <source>
        <dbReference type="SAM" id="SignalP"/>
    </source>
</evidence>
<feature type="signal peptide" evidence="5">
    <location>
        <begin position="1"/>
        <end position="32"/>
    </location>
</feature>
<dbReference type="EMBL" id="CADEPI010000195">
    <property type="protein sequence ID" value="CAB3379821.1"/>
    <property type="molecule type" value="Genomic_DNA"/>
</dbReference>
<reference evidence="7 8" key="1">
    <citation type="submission" date="2020-04" db="EMBL/GenBank/DDBJ databases">
        <authorList>
            <person name="Alioto T."/>
            <person name="Alioto T."/>
            <person name="Gomez Garrido J."/>
        </authorList>
    </citation>
    <scope>NUCLEOTIDE SEQUENCE [LARGE SCALE GENOMIC DNA]</scope>
</reference>
<dbReference type="GO" id="GO:0005518">
    <property type="term" value="F:collagen binding"/>
    <property type="evidence" value="ECO:0007669"/>
    <property type="project" value="TreeGrafter"/>
</dbReference>
<dbReference type="PANTHER" id="PTHR13866:SF29">
    <property type="entry name" value="FOLLISTATIN"/>
    <property type="match status" value="1"/>
</dbReference>
<dbReference type="Pfam" id="PF21333">
    <property type="entry name" value="FST_N"/>
    <property type="match status" value="1"/>
</dbReference>
<dbReference type="GO" id="GO:0005615">
    <property type="term" value="C:extracellular space"/>
    <property type="evidence" value="ECO:0007669"/>
    <property type="project" value="TreeGrafter"/>
</dbReference>
<keyword evidence="2" id="KW-0677">Repeat</keyword>